<dbReference type="EMBL" id="CP034562">
    <property type="protein sequence ID" value="AZQ64465.1"/>
    <property type="molecule type" value="Genomic_DNA"/>
</dbReference>
<keyword evidence="1" id="KW-0812">Transmembrane</keyword>
<accession>A0A3S9P8C0</accession>
<dbReference type="AlphaFoldDB" id="A0A3S9P8C0"/>
<evidence type="ECO:0000313" key="3">
    <source>
        <dbReference type="Proteomes" id="UP000267268"/>
    </source>
</evidence>
<keyword evidence="1" id="KW-0472">Membrane</keyword>
<name>A0A3S9P8C0_9BACT</name>
<keyword evidence="3" id="KW-1185">Reference proteome</keyword>
<evidence type="ECO:0000256" key="1">
    <source>
        <dbReference type="SAM" id="Phobius"/>
    </source>
</evidence>
<protein>
    <recommendedName>
        <fullName evidence="4">DUF4878 domain-containing protein</fullName>
    </recommendedName>
</protein>
<dbReference type="Proteomes" id="UP000267268">
    <property type="component" value="Chromosome 1"/>
</dbReference>
<proteinExistence type="predicted"/>
<gene>
    <name evidence="2" type="ORF">EI427_20300</name>
</gene>
<evidence type="ECO:0000313" key="2">
    <source>
        <dbReference type="EMBL" id="AZQ64465.1"/>
    </source>
</evidence>
<dbReference type="KEGG" id="fll:EI427_20300"/>
<dbReference type="RefSeq" id="WP_126618179.1">
    <property type="nucleotide sequence ID" value="NZ_CP034562.1"/>
</dbReference>
<reference evidence="2 3" key="1">
    <citation type="submission" date="2018-12" db="EMBL/GenBank/DDBJ databases">
        <title>Flammeovirga pectinis sp. nov., isolated from the gut of the Korean scallop, Patinopecten yessoensis.</title>
        <authorList>
            <person name="Bae J.-W."/>
            <person name="Jeong Y.-S."/>
            <person name="Kang W."/>
        </authorList>
    </citation>
    <scope>NUCLEOTIDE SEQUENCE [LARGE SCALE GENOMIC DNA]</scope>
    <source>
        <strain evidence="2 3">L12M1</strain>
    </source>
</reference>
<evidence type="ECO:0008006" key="4">
    <source>
        <dbReference type="Google" id="ProtNLM"/>
    </source>
</evidence>
<keyword evidence="1" id="KW-1133">Transmembrane helix</keyword>
<sequence length="115" mass="13102">MKKKLIVLGVIVGSVYVLFMIIFYFSFESIQETPAYHQALKEIKLSTLIHKRVGDITGVDKWDSEGKVEIENNSTEGKAYFVIPIQGEKDSVHVSISLFENEHGNWIVENMKVLD</sequence>
<feature type="transmembrane region" description="Helical" evidence="1">
    <location>
        <begin position="5"/>
        <end position="27"/>
    </location>
</feature>
<organism evidence="2 3">
    <name type="scientific">Flammeovirga pectinis</name>
    <dbReference type="NCBI Taxonomy" id="2494373"/>
    <lineage>
        <taxon>Bacteria</taxon>
        <taxon>Pseudomonadati</taxon>
        <taxon>Bacteroidota</taxon>
        <taxon>Cytophagia</taxon>
        <taxon>Cytophagales</taxon>
        <taxon>Flammeovirgaceae</taxon>
        <taxon>Flammeovirga</taxon>
    </lineage>
</organism>
<dbReference type="OrthoDB" id="9833711at2"/>